<evidence type="ECO:0000256" key="10">
    <source>
        <dbReference type="PIRNR" id="PIRNR026671"/>
    </source>
</evidence>
<comment type="function">
    <text evidence="9 10">Catalyzes hydrolysis of the D-alanyl-D-alanine dipeptide.</text>
</comment>
<dbReference type="AlphaFoldDB" id="A0A090S7P1"/>
<comment type="similarity">
    <text evidence="9 10">Belongs to the peptidase M15D family.</text>
</comment>
<dbReference type="PANTHER" id="PTHR43126">
    <property type="entry name" value="D-ALANYL-D-ALANINE DIPEPTIDASE"/>
    <property type="match status" value="1"/>
</dbReference>
<dbReference type="CDD" id="cd14843">
    <property type="entry name" value="D-Ala-D-Ala_dipeptidase_like"/>
    <property type="match status" value="1"/>
</dbReference>
<gene>
    <name evidence="9" type="primary">ddpX</name>
    <name evidence="11" type="ORF">JCM19235_4015</name>
</gene>
<protein>
    <recommendedName>
        <fullName evidence="9 10">D-alanyl-D-alanine dipeptidase</fullName>
        <shortName evidence="9 10">D-Ala-D-Ala dipeptidase</shortName>
        <ecNumber evidence="9 10">3.4.13.22</ecNumber>
    </recommendedName>
</protein>
<keyword evidence="5 9" id="KW-0862">Zinc</keyword>
<keyword evidence="12" id="KW-1185">Reference proteome</keyword>
<feature type="binding site" evidence="9">
    <location>
        <position position="142"/>
    </location>
    <ligand>
        <name>Zn(2+)</name>
        <dbReference type="ChEBI" id="CHEBI:29105"/>
        <note>catalytic</note>
    </ligand>
</feature>
<evidence type="ECO:0000256" key="5">
    <source>
        <dbReference type="ARBA" id="ARBA00022833"/>
    </source>
</evidence>
<dbReference type="EMBL" id="BBMR01000013">
    <property type="protein sequence ID" value="GAL22499.1"/>
    <property type="molecule type" value="Genomic_DNA"/>
</dbReference>
<keyword evidence="2 9" id="KW-0645">Protease</keyword>
<name>A0A090S7P1_9VIBR</name>
<comment type="caution">
    <text evidence="11">The sequence shown here is derived from an EMBL/GenBank/DDBJ whole genome shotgun (WGS) entry which is preliminary data.</text>
</comment>
<keyword evidence="4 9" id="KW-0378">Hydrolase</keyword>
<evidence type="ECO:0000256" key="1">
    <source>
        <dbReference type="ARBA" id="ARBA00001362"/>
    </source>
</evidence>
<dbReference type="Pfam" id="PF01427">
    <property type="entry name" value="Peptidase_M15"/>
    <property type="match status" value="1"/>
</dbReference>
<dbReference type="PANTHER" id="PTHR43126:SF2">
    <property type="entry name" value="D-ALANYL-D-ALANINE DIPEPTIDASE"/>
    <property type="match status" value="1"/>
</dbReference>
<reference evidence="11 12" key="2">
    <citation type="submission" date="2014-09" db="EMBL/GenBank/DDBJ databases">
        <authorList>
            <consortium name="NBRP consortium"/>
            <person name="Sawabe T."/>
            <person name="Meirelles P."/>
            <person name="Nakanishi M."/>
            <person name="Sayaka M."/>
            <person name="Hattori M."/>
            <person name="Ohkuma M."/>
        </authorList>
    </citation>
    <scope>NUCLEOTIDE SEQUENCE [LARGE SCALE GENOMIC DNA]</scope>
    <source>
        <strain evidence="12">JCM19235</strain>
    </source>
</reference>
<comment type="catalytic activity">
    <reaction evidence="1 9 10">
        <text>D-alanyl-D-alanine + H2O = 2 D-alanine</text>
        <dbReference type="Rhea" id="RHEA:20661"/>
        <dbReference type="ChEBI" id="CHEBI:15377"/>
        <dbReference type="ChEBI" id="CHEBI:57416"/>
        <dbReference type="ChEBI" id="CHEBI:57822"/>
        <dbReference type="EC" id="3.4.13.22"/>
    </reaction>
</comment>
<sequence length="247" mass="28152">MLEREIDTMRIPSIDIPVWETLERIAIDECGERLVPLSLSDDIVSYPAYYKMGIKYAVQECFVRESVFDKLLVVARSLPDGIRLVVLDGWRPIHVQEYLYETLINQLKRAPIHAEKSLSELSLIARTLVSPPSTNANCPSPHQTGGSVDVTLCDSDGRLLDMGTQFDENSLRSWSSALEDSPETDQAQNRRLLYNAMIEAGFTNLPSEWWHYDYGNQMWANYTGRNKAIYGATRPLTIEHLWNIQEG</sequence>
<evidence type="ECO:0000256" key="9">
    <source>
        <dbReference type="HAMAP-Rule" id="MF_01924"/>
    </source>
</evidence>
<dbReference type="GO" id="GO:0006508">
    <property type="term" value="P:proteolysis"/>
    <property type="evidence" value="ECO:0007669"/>
    <property type="project" value="UniProtKB-KW"/>
</dbReference>
<dbReference type="OrthoDB" id="9801430at2"/>
<dbReference type="STRING" id="990268.JCM19235_4015"/>
<dbReference type="GO" id="GO:0008237">
    <property type="term" value="F:metallopeptidase activity"/>
    <property type="evidence" value="ECO:0007669"/>
    <property type="project" value="UniProtKB-KW"/>
</dbReference>
<dbReference type="SUPFAM" id="SSF55166">
    <property type="entry name" value="Hedgehog/DD-peptidase"/>
    <property type="match status" value="1"/>
</dbReference>
<feature type="binding site" evidence="9">
    <location>
        <position position="211"/>
    </location>
    <ligand>
        <name>Zn(2+)</name>
        <dbReference type="ChEBI" id="CHEBI:29105"/>
        <note>catalytic</note>
    </ligand>
</feature>
<accession>A0A090S7P1</accession>
<keyword evidence="8 10" id="KW-0961">Cell wall biogenesis/degradation</keyword>
<dbReference type="GO" id="GO:0160237">
    <property type="term" value="F:D-Ala-D-Ala dipeptidase activity"/>
    <property type="evidence" value="ECO:0007669"/>
    <property type="project" value="UniProtKB-EC"/>
</dbReference>
<dbReference type="Gene3D" id="3.30.1380.10">
    <property type="match status" value="1"/>
</dbReference>
<evidence type="ECO:0000313" key="12">
    <source>
        <dbReference type="Proteomes" id="UP000029228"/>
    </source>
</evidence>
<organism evidence="11 12">
    <name type="scientific">Vibrio maritimus</name>
    <dbReference type="NCBI Taxonomy" id="990268"/>
    <lineage>
        <taxon>Bacteria</taxon>
        <taxon>Pseudomonadati</taxon>
        <taxon>Pseudomonadota</taxon>
        <taxon>Gammaproteobacteria</taxon>
        <taxon>Vibrionales</taxon>
        <taxon>Vibrionaceae</taxon>
        <taxon>Vibrio</taxon>
    </lineage>
</organism>
<keyword evidence="3 9" id="KW-0479">Metal-binding</keyword>
<evidence type="ECO:0000256" key="7">
    <source>
        <dbReference type="ARBA" id="ARBA00023049"/>
    </source>
</evidence>
<comment type="cofactor">
    <cofactor evidence="9">
        <name>Zn(2+)</name>
        <dbReference type="ChEBI" id="CHEBI:29105"/>
    </cofactor>
    <text evidence="9">Binds 1 zinc ion per subunit.</text>
</comment>
<evidence type="ECO:0000256" key="3">
    <source>
        <dbReference type="ARBA" id="ARBA00022723"/>
    </source>
</evidence>
<dbReference type="InterPro" id="IPR000755">
    <property type="entry name" value="A_A_dipeptidase"/>
</dbReference>
<evidence type="ECO:0000256" key="4">
    <source>
        <dbReference type="ARBA" id="ARBA00022801"/>
    </source>
</evidence>
<dbReference type="InterPro" id="IPR009045">
    <property type="entry name" value="Zn_M74/Hedgehog-like"/>
</dbReference>
<keyword evidence="7 9" id="KW-0482">Metalloprotease</keyword>
<proteinExistence type="inferred from homology"/>
<feature type="binding site" evidence="9">
    <location>
        <position position="149"/>
    </location>
    <ligand>
        <name>Zn(2+)</name>
        <dbReference type="ChEBI" id="CHEBI:29105"/>
        <note>catalytic</note>
    </ligand>
</feature>
<evidence type="ECO:0000256" key="2">
    <source>
        <dbReference type="ARBA" id="ARBA00022670"/>
    </source>
</evidence>
<evidence type="ECO:0000256" key="6">
    <source>
        <dbReference type="ARBA" id="ARBA00022997"/>
    </source>
</evidence>
<dbReference type="GO" id="GO:0071555">
    <property type="term" value="P:cell wall organization"/>
    <property type="evidence" value="ECO:0007669"/>
    <property type="project" value="UniProtKB-KW"/>
</dbReference>
<feature type="site" description="Transition state stabilizer" evidence="9">
    <location>
        <position position="91"/>
    </location>
</feature>
<dbReference type="GO" id="GO:0008270">
    <property type="term" value="F:zinc ion binding"/>
    <property type="evidence" value="ECO:0007669"/>
    <property type="project" value="UniProtKB-UniRule"/>
</dbReference>
<reference evidence="11 12" key="1">
    <citation type="submission" date="2014-09" db="EMBL/GenBank/DDBJ databases">
        <title>Vibrio maritimus JCM 19235. (C45) whole genome shotgun sequence.</title>
        <authorList>
            <person name="Sawabe T."/>
            <person name="Meirelles P."/>
            <person name="Nakanishi M."/>
            <person name="Sayaka M."/>
            <person name="Hattori M."/>
            <person name="Ohkuma M."/>
        </authorList>
    </citation>
    <scope>NUCLEOTIDE SEQUENCE [LARGE SCALE GENOMIC DNA]</scope>
    <source>
        <strain evidence="12">JCM19235</strain>
    </source>
</reference>
<keyword evidence="6 9" id="KW-0224">Dipeptidase</keyword>
<evidence type="ECO:0000256" key="8">
    <source>
        <dbReference type="ARBA" id="ARBA00023316"/>
    </source>
</evidence>
<dbReference type="PIRSF" id="PIRSF026671">
    <property type="entry name" value="AA_dipeptidase"/>
    <property type="match status" value="1"/>
</dbReference>
<evidence type="ECO:0000313" key="11">
    <source>
        <dbReference type="EMBL" id="GAL22499.1"/>
    </source>
</evidence>
<dbReference type="Proteomes" id="UP000029228">
    <property type="component" value="Unassembled WGS sequence"/>
</dbReference>
<dbReference type="HAMAP" id="MF_01924">
    <property type="entry name" value="A_A_dipeptidase"/>
    <property type="match status" value="1"/>
</dbReference>
<dbReference type="EC" id="3.4.13.22" evidence="9 10"/>
<feature type="active site" description="Proton donor/acceptor" evidence="9">
    <location>
        <position position="208"/>
    </location>
</feature>